<dbReference type="Pfam" id="PF00282">
    <property type="entry name" value="Pyridoxal_deC"/>
    <property type="match status" value="1"/>
</dbReference>
<dbReference type="PANTHER" id="PTHR45677:SF8">
    <property type="entry name" value="CYSTEINE SULFINIC ACID DECARBOXYLASE"/>
    <property type="match status" value="1"/>
</dbReference>
<protein>
    <submittedName>
        <fullName evidence="7">Uncharacterized protein</fullName>
    </submittedName>
</protein>
<dbReference type="AlphaFoldDB" id="A0A9P4Q1Z1"/>
<dbReference type="SUPFAM" id="SSF53383">
    <property type="entry name" value="PLP-dependent transferases"/>
    <property type="match status" value="1"/>
</dbReference>
<dbReference type="GO" id="GO:0030170">
    <property type="term" value="F:pyridoxal phosphate binding"/>
    <property type="evidence" value="ECO:0007669"/>
    <property type="project" value="InterPro"/>
</dbReference>
<keyword evidence="4 6" id="KW-0663">Pyridoxal phosphate</keyword>
<keyword evidence="3" id="KW-0210">Decarboxylase</keyword>
<organism evidence="7 8">
    <name type="scientific">Polychaeton citri CBS 116435</name>
    <dbReference type="NCBI Taxonomy" id="1314669"/>
    <lineage>
        <taxon>Eukaryota</taxon>
        <taxon>Fungi</taxon>
        <taxon>Dikarya</taxon>
        <taxon>Ascomycota</taxon>
        <taxon>Pezizomycotina</taxon>
        <taxon>Dothideomycetes</taxon>
        <taxon>Dothideomycetidae</taxon>
        <taxon>Capnodiales</taxon>
        <taxon>Capnodiaceae</taxon>
        <taxon>Polychaeton</taxon>
    </lineage>
</organism>
<evidence type="ECO:0000313" key="8">
    <source>
        <dbReference type="Proteomes" id="UP000799441"/>
    </source>
</evidence>
<keyword evidence="8" id="KW-1185">Reference proteome</keyword>
<proteinExistence type="inferred from homology"/>
<evidence type="ECO:0000256" key="1">
    <source>
        <dbReference type="ARBA" id="ARBA00001933"/>
    </source>
</evidence>
<comment type="similarity">
    <text evidence="2 6">Belongs to the group II decarboxylase family.</text>
</comment>
<reference evidence="7" key="1">
    <citation type="journal article" date="2020" name="Stud. Mycol.">
        <title>101 Dothideomycetes genomes: a test case for predicting lifestyles and emergence of pathogens.</title>
        <authorList>
            <person name="Haridas S."/>
            <person name="Albert R."/>
            <person name="Binder M."/>
            <person name="Bloem J."/>
            <person name="Labutti K."/>
            <person name="Salamov A."/>
            <person name="Andreopoulos B."/>
            <person name="Baker S."/>
            <person name="Barry K."/>
            <person name="Bills G."/>
            <person name="Bluhm B."/>
            <person name="Cannon C."/>
            <person name="Castanera R."/>
            <person name="Culley D."/>
            <person name="Daum C."/>
            <person name="Ezra D."/>
            <person name="Gonzalez J."/>
            <person name="Henrissat B."/>
            <person name="Kuo A."/>
            <person name="Liang C."/>
            <person name="Lipzen A."/>
            <person name="Lutzoni F."/>
            <person name="Magnuson J."/>
            <person name="Mondo S."/>
            <person name="Nolan M."/>
            <person name="Ohm R."/>
            <person name="Pangilinan J."/>
            <person name="Park H.-J."/>
            <person name="Ramirez L."/>
            <person name="Alfaro M."/>
            <person name="Sun H."/>
            <person name="Tritt A."/>
            <person name="Yoshinaga Y."/>
            <person name="Zwiers L.-H."/>
            <person name="Turgeon B."/>
            <person name="Goodwin S."/>
            <person name="Spatafora J."/>
            <person name="Crous P."/>
            <person name="Grigoriev I."/>
        </authorList>
    </citation>
    <scope>NUCLEOTIDE SEQUENCE</scope>
    <source>
        <strain evidence="7">CBS 116435</strain>
    </source>
</reference>
<evidence type="ECO:0000313" key="7">
    <source>
        <dbReference type="EMBL" id="KAF2716891.1"/>
    </source>
</evidence>
<evidence type="ECO:0000256" key="6">
    <source>
        <dbReference type="RuleBase" id="RU000382"/>
    </source>
</evidence>
<evidence type="ECO:0000256" key="5">
    <source>
        <dbReference type="ARBA" id="ARBA00023239"/>
    </source>
</evidence>
<sequence>MAVHSVENESPVIYGIERPGALAAIILSLAVARDQAFPESRREGSVRLEITVFASQDVHILVREAAQVCGIGTKAVHCLPVDHHGRLDAAGFEQALTDDHDNSRHPLFVAVGEYTGSADAVALAMVCRLRRIWLHIHHAGYVSQDKMTPTSSPSYADSTSVIEPTRTLVLFQRKAAYTAALSFV</sequence>
<dbReference type="Gene3D" id="3.40.640.10">
    <property type="entry name" value="Type I PLP-dependent aspartate aminotransferase-like (Major domain)"/>
    <property type="match status" value="1"/>
</dbReference>
<evidence type="ECO:0000256" key="2">
    <source>
        <dbReference type="ARBA" id="ARBA00009533"/>
    </source>
</evidence>
<comment type="cofactor">
    <cofactor evidence="1 6">
        <name>pyridoxal 5'-phosphate</name>
        <dbReference type="ChEBI" id="CHEBI:597326"/>
    </cofactor>
</comment>
<dbReference type="PANTHER" id="PTHR45677">
    <property type="entry name" value="GLUTAMATE DECARBOXYLASE-RELATED"/>
    <property type="match status" value="1"/>
</dbReference>
<evidence type="ECO:0000256" key="3">
    <source>
        <dbReference type="ARBA" id="ARBA00022793"/>
    </source>
</evidence>
<evidence type="ECO:0000256" key="4">
    <source>
        <dbReference type="ARBA" id="ARBA00022898"/>
    </source>
</evidence>
<accession>A0A9P4Q1Z1</accession>
<dbReference type="EMBL" id="MU003858">
    <property type="protein sequence ID" value="KAF2716891.1"/>
    <property type="molecule type" value="Genomic_DNA"/>
</dbReference>
<dbReference type="GO" id="GO:0016831">
    <property type="term" value="F:carboxy-lyase activity"/>
    <property type="evidence" value="ECO:0007669"/>
    <property type="project" value="UniProtKB-KW"/>
</dbReference>
<gene>
    <name evidence="7" type="ORF">K431DRAFT_307394</name>
</gene>
<comment type="caution">
    <text evidence="7">The sequence shown here is derived from an EMBL/GenBank/DDBJ whole genome shotgun (WGS) entry which is preliminary data.</text>
</comment>
<name>A0A9P4Q1Z1_9PEZI</name>
<dbReference type="GO" id="GO:0019752">
    <property type="term" value="P:carboxylic acid metabolic process"/>
    <property type="evidence" value="ECO:0007669"/>
    <property type="project" value="InterPro"/>
</dbReference>
<dbReference type="Proteomes" id="UP000799441">
    <property type="component" value="Unassembled WGS sequence"/>
</dbReference>
<dbReference type="InterPro" id="IPR002129">
    <property type="entry name" value="PyrdxlP-dep_de-COase"/>
</dbReference>
<dbReference type="GO" id="GO:0005737">
    <property type="term" value="C:cytoplasm"/>
    <property type="evidence" value="ECO:0007669"/>
    <property type="project" value="TreeGrafter"/>
</dbReference>
<dbReference type="OrthoDB" id="392571at2759"/>
<dbReference type="InterPro" id="IPR015424">
    <property type="entry name" value="PyrdxlP-dep_Trfase"/>
</dbReference>
<keyword evidence="5 6" id="KW-0456">Lyase</keyword>
<dbReference type="InterPro" id="IPR015421">
    <property type="entry name" value="PyrdxlP-dep_Trfase_major"/>
</dbReference>